<proteinExistence type="predicted"/>
<name>X1R650_9ZZZZ</name>
<protein>
    <submittedName>
        <fullName evidence="1">Uncharacterized protein</fullName>
    </submittedName>
</protein>
<sequence>RWEENGFRGEDGVVYKYTGRAEEPQNGNDRNVGYDLIYIGDLWEKRHDTDIFHEFGTFRGDDFGENKAHAPWRWDDKDDGEVDADQFFIDPAYLVDYYHDGLGNFSHDYIIQFQD</sequence>
<organism evidence="1">
    <name type="scientific">marine sediment metagenome</name>
    <dbReference type="NCBI Taxonomy" id="412755"/>
    <lineage>
        <taxon>unclassified sequences</taxon>
        <taxon>metagenomes</taxon>
        <taxon>ecological metagenomes</taxon>
    </lineage>
</organism>
<dbReference type="EMBL" id="BARW01001678">
    <property type="protein sequence ID" value="GAI62486.1"/>
    <property type="molecule type" value="Genomic_DNA"/>
</dbReference>
<gene>
    <name evidence="1" type="ORF">S12H4_05165</name>
</gene>
<comment type="caution">
    <text evidence="1">The sequence shown here is derived from an EMBL/GenBank/DDBJ whole genome shotgun (WGS) entry which is preliminary data.</text>
</comment>
<accession>X1R650</accession>
<evidence type="ECO:0000313" key="1">
    <source>
        <dbReference type="EMBL" id="GAI62486.1"/>
    </source>
</evidence>
<feature type="non-terminal residue" evidence="1">
    <location>
        <position position="1"/>
    </location>
</feature>
<dbReference type="AlphaFoldDB" id="X1R650"/>
<reference evidence="1" key="1">
    <citation type="journal article" date="2014" name="Front. Microbiol.">
        <title>High frequency of phylogenetically diverse reductive dehalogenase-homologous genes in deep subseafloor sedimentary metagenomes.</title>
        <authorList>
            <person name="Kawai M."/>
            <person name="Futagami T."/>
            <person name="Toyoda A."/>
            <person name="Takaki Y."/>
            <person name="Nishi S."/>
            <person name="Hori S."/>
            <person name="Arai W."/>
            <person name="Tsubouchi T."/>
            <person name="Morono Y."/>
            <person name="Uchiyama I."/>
            <person name="Ito T."/>
            <person name="Fujiyama A."/>
            <person name="Inagaki F."/>
            <person name="Takami H."/>
        </authorList>
    </citation>
    <scope>NUCLEOTIDE SEQUENCE</scope>
    <source>
        <strain evidence="1">Expedition CK06-06</strain>
    </source>
</reference>